<dbReference type="GO" id="GO:0140359">
    <property type="term" value="F:ABC-type transporter activity"/>
    <property type="evidence" value="ECO:0007669"/>
    <property type="project" value="InterPro"/>
</dbReference>
<sequence>MSVADSKVGDEFVRGISGGERKRTNIGIELITEPCIIFLDEPTTGLDAHTAMVVMQVLKRLALEGRTIITSIHQPKSSIYKLFDSLTLLANGRIVYHGAAGDCPVSYFRRLGYKVSDHENPADFFIDLLHIELPAEVQECLNGLDPSVEDMRKYHNPVPDENVVKKHQVATSDLLALRLQCVFYSSYEWLSKQKPVVDAIFSTWRKLRCRSPALSRETSSGQFQSVHGSEAELHPLVLKASSPRSVITNQQQQQRQQQEKQHTILNKALLQAEGVNSINDMLDDAKHIAPPANQALFNGRRSPLPFYRQFGILAQRGFLSTVRDFNGAAVYLIACAVFSLLLGFVYLKLDTSKESGIQNRLGLFFFVCLQVIFFNTNCVEVFIRDFARFRQERFKGYYCTSAYFLSKVFCEVLPVRVFPVIVFLPMLYLMAGLKADISAIAIWEVVWLATSIASCGIAILTGVVFNHLELASLFTCLVYSCMMAFSGYLLNMVSTWRVLSWLRYLSIFWYAFSAQSINELKGVEFCSLAKLSPSQQRSWAMSGVDFAVMDDETNKNSTSSQLQSCVSGSEYLETQGISFDSPWSLWSNILGLGCISFFAYISAYVRLRLLRNYVS</sequence>
<feature type="transmembrane region" description="Helical" evidence="6">
    <location>
        <begin position="471"/>
        <end position="489"/>
    </location>
</feature>
<dbReference type="EMBL" id="GEEE01013175">
    <property type="protein sequence ID" value="JAP50050.1"/>
    <property type="molecule type" value="Transcribed_RNA"/>
</dbReference>
<feature type="transmembrane region" description="Helical" evidence="6">
    <location>
        <begin position="585"/>
        <end position="605"/>
    </location>
</feature>
<organism evidence="9">
    <name type="scientific">Schistocephalus solidus</name>
    <name type="common">Tapeworm</name>
    <dbReference type="NCBI Taxonomy" id="70667"/>
    <lineage>
        <taxon>Eukaryota</taxon>
        <taxon>Metazoa</taxon>
        <taxon>Spiralia</taxon>
        <taxon>Lophotrochozoa</taxon>
        <taxon>Platyhelminthes</taxon>
        <taxon>Cestoda</taxon>
        <taxon>Eucestoda</taxon>
        <taxon>Diphyllobothriidea</taxon>
        <taxon>Diphyllobothriidae</taxon>
        <taxon>Schistocephalus</taxon>
    </lineage>
</organism>
<dbReference type="SUPFAM" id="SSF52540">
    <property type="entry name" value="P-loop containing nucleoside triphosphate hydrolases"/>
    <property type="match status" value="1"/>
</dbReference>
<dbReference type="PANTHER" id="PTHR48041:SF116">
    <property type="entry name" value="PROTEIN BROWN"/>
    <property type="match status" value="1"/>
</dbReference>
<dbReference type="EMBL" id="GEEE01001711">
    <property type="protein sequence ID" value="JAP61514.1"/>
    <property type="molecule type" value="Transcribed_RNA"/>
</dbReference>
<keyword evidence="5 6" id="KW-0472">Membrane</keyword>
<dbReference type="PANTHER" id="PTHR48041">
    <property type="entry name" value="ABC TRANSPORTER G FAMILY MEMBER 28"/>
    <property type="match status" value="1"/>
</dbReference>
<protein>
    <recommendedName>
        <fullName evidence="10">ABC2_membrane domain-containing protein</fullName>
    </recommendedName>
</protein>
<evidence type="ECO:0000256" key="4">
    <source>
        <dbReference type="ARBA" id="ARBA00022989"/>
    </source>
</evidence>
<evidence type="ECO:0000259" key="7">
    <source>
        <dbReference type="Pfam" id="PF01061"/>
    </source>
</evidence>
<feature type="transmembrane region" description="Helical" evidence="6">
    <location>
        <begin position="445"/>
        <end position="465"/>
    </location>
</feature>
<accession>A0A0V0J8Q1</accession>
<dbReference type="Gene3D" id="3.40.50.300">
    <property type="entry name" value="P-loop containing nucleotide triphosphate hydrolases"/>
    <property type="match status" value="1"/>
</dbReference>
<evidence type="ECO:0000256" key="1">
    <source>
        <dbReference type="ARBA" id="ARBA00004141"/>
    </source>
</evidence>
<feature type="transmembrane region" description="Helical" evidence="6">
    <location>
        <begin position="501"/>
        <end position="518"/>
    </location>
</feature>
<dbReference type="Pfam" id="PF01061">
    <property type="entry name" value="ABC2_membrane"/>
    <property type="match status" value="1"/>
</dbReference>
<dbReference type="InterPro" id="IPR027417">
    <property type="entry name" value="P-loop_NTPase"/>
</dbReference>
<gene>
    <name evidence="9" type="ORF">TR160108</name>
</gene>
<feature type="transmembrane region" description="Helical" evidence="6">
    <location>
        <begin position="328"/>
        <end position="349"/>
    </location>
</feature>
<dbReference type="GO" id="GO:0005886">
    <property type="term" value="C:plasma membrane"/>
    <property type="evidence" value="ECO:0007669"/>
    <property type="project" value="TreeGrafter"/>
</dbReference>
<dbReference type="EMBL" id="GEEE01010780">
    <property type="protein sequence ID" value="JAP52445.1"/>
    <property type="molecule type" value="Transcribed_RNA"/>
</dbReference>
<feature type="transmembrane region" description="Helical" evidence="6">
    <location>
        <begin position="361"/>
        <end position="383"/>
    </location>
</feature>
<evidence type="ECO:0008006" key="10">
    <source>
        <dbReference type="Google" id="ProtNLM"/>
    </source>
</evidence>
<evidence type="ECO:0000256" key="3">
    <source>
        <dbReference type="ARBA" id="ARBA00022692"/>
    </source>
</evidence>
<comment type="subcellular location">
    <subcellularLocation>
        <location evidence="1">Membrane</location>
        <topology evidence="1">Multi-pass membrane protein</topology>
    </subcellularLocation>
</comment>
<proteinExistence type="predicted"/>
<evidence type="ECO:0000259" key="8">
    <source>
        <dbReference type="Pfam" id="PF19055"/>
    </source>
</evidence>
<dbReference type="AlphaFoldDB" id="A0A0V0J8Q1"/>
<dbReference type="InterPro" id="IPR050352">
    <property type="entry name" value="ABCG_transporters"/>
</dbReference>
<reference evidence="9" key="1">
    <citation type="submission" date="2016-01" db="EMBL/GenBank/DDBJ databases">
        <title>Reference transcriptome for the parasite Schistocephalus solidus: insights into the molecular evolution of parasitism.</title>
        <authorList>
            <person name="Hebert F.O."/>
            <person name="Grambauer S."/>
            <person name="Barber I."/>
            <person name="Landry C.R."/>
            <person name="Aubin-Horth N."/>
        </authorList>
    </citation>
    <scope>NUCLEOTIDE SEQUENCE</scope>
</reference>
<evidence type="ECO:0000256" key="6">
    <source>
        <dbReference type="SAM" id="Phobius"/>
    </source>
</evidence>
<feature type="domain" description="ABC-2 type transporter transmembrane" evidence="7">
    <location>
        <begin position="308"/>
        <end position="520"/>
    </location>
</feature>
<feature type="domain" description="ABC transporter family G" evidence="8">
    <location>
        <begin position="73"/>
        <end position="160"/>
    </location>
</feature>
<evidence type="ECO:0000256" key="2">
    <source>
        <dbReference type="ARBA" id="ARBA00022448"/>
    </source>
</evidence>
<evidence type="ECO:0000256" key="5">
    <source>
        <dbReference type="ARBA" id="ARBA00023136"/>
    </source>
</evidence>
<name>A0A0V0J8Q1_SCHSO</name>
<keyword evidence="4 6" id="KW-1133">Transmembrane helix</keyword>
<evidence type="ECO:0000313" key="9">
    <source>
        <dbReference type="EMBL" id="JAP61514.1"/>
    </source>
</evidence>
<dbReference type="Pfam" id="PF19055">
    <property type="entry name" value="ABC2_membrane_7"/>
    <property type="match status" value="1"/>
</dbReference>
<keyword evidence="2" id="KW-0813">Transport</keyword>
<dbReference type="InterPro" id="IPR043926">
    <property type="entry name" value="ABCG_dom"/>
</dbReference>
<dbReference type="InterPro" id="IPR013525">
    <property type="entry name" value="ABC2_TM"/>
</dbReference>
<feature type="transmembrane region" description="Helical" evidence="6">
    <location>
        <begin position="413"/>
        <end position="433"/>
    </location>
</feature>
<keyword evidence="3 6" id="KW-0812">Transmembrane</keyword>